<dbReference type="PANTHER" id="PTHR11545">
    <property type="entry name" value="RIBOSOMAL PROTEIN L13"/>
    <property type="match status" value="1"/>
</dbReference>
<dbReference type="AlphaFoldDB" id="A0A8T7H046"/>
<dbReference type="SUPFAM" id="SSF52161">
    <property type="entry name" value="Ribosomal protein L13"/>
    <property type="match status" value="1"/>
</dbReference>
<dbReference type="GO" id="GO:0017148">
    <property type="term" value="P:negative regulation of translation"/>
    <property type="evidence" value="ECO:0007669"/>
    <property type="project" value="TreeGrafter"/>
</dbReference>
<organism evidence="5 6">
    <name type="scientific">Methanoculleus bourgensis</name>
    <dbReference type="NCBI Taxonomy" id="83986"/>
    <lineage>
        <taxon>Archaea</taxon>
        <taxon>Methanobacteriati</taxon>
        <taxon>Methanobacteriota</taxon>
        <taxon>Stenosarchaea group</taxon>
        <taxon>Methanomicrobia</taxon>
        <taxon>Methanomicrobiales</taxon>
        <taxon>Methanomicrobiaceae</taxon>
        <taxon>Methanoculleus</taxon>
    </lineage>
</organism>
<dbReference type="PIRSF" id="PIRSF002181">
    <property type="entry name" value="Ribosomal_L13"/>
    <property type="match status" value="1"/>
</dbReference>
<comment type="function">
    <text evidence="4">This protein is one of the early assembly proteins of the 50S ribosomal subunit, although it is not seen to bind rRNA by itself. It is important during the early stages of 50S assembly.</text>
</comment>
<dbReference type="HAMAP" id="MF_01366">
    <property type="entry name" value="Ribosomal_uL13"/>
    <property type="match status" value="1"/>
</dbReference>
<dbReference type="GO" id="GO:0022625">
    <property type="term" value="C:cytosolic large ribosomal subunit"/>
    <property type="evidence" value="ECO:0007669"/>
    <property type="project" value="UniProtKB-UniRule"/>
</dbReference>
<dbReference type="InterPro" id="IPR005755">
    <property type="entry name" value="Ribosomal_uL13_euk/arc"/>
</dbReference>
<proteinExistence type="inferred from homology"/>
<name>A0A8T7H046_9EURY</name>
<dbReference type="NCBIfam" id="TIGR01077">
    <property type="entry name" value="L13_A_E"/>
    <property type="match status" value="1"/>
</dbReference>
<evidence type="ECO:0000313" key="5">
    <source>
        <dbReference type="EMBL" id="NQS77761.1"/>
    </source>
</evidence>
<evidence type="ECO:0000256" key="1">
    <source>
        <dbReference type="ARBA" id="ARBA00006227"/>
    </source>
</evidence>
<evidence type="ECO:0000256" key="3">
    <source>
        <dbReference type="ARBA" id="ARBA00023274"/>
    </source>
</evidence>
<evidence type="ECO:0000256" key="2">
    <source>
        <dbReference type="ARBA" id="ARBA00022980"/>
    </source>
</evidence>
<accession>A0A8T7H046</accession>
<evidence type="ECO:0000313" key="6">
    <source>
        <dbReference type="Proteomes" id="UP000737555"/>
    </source>
</evidence>
<dbReference type="GO" id="GO:0003735">
    <property type="term" value="F:structural constituent of ribosome"/>
    <property type="evidence" value="ECO:0007669"/>
    <property type="project" value="UniProtKB-UniRule"/>
</dbReference>
<dbReference type="InterPro" id="IPR005823">
    <property type="entry name" value="Ribosomal_uL13_bac-type"/>
</dbReference>
<sequence length="140" mass="15525">MVTVIDADGLLLGRMASVVAGRALAGEEIAIVNAEKAIVSGDRAYVLADYYRKRNRGSREGGPFYPRRPDHIIKRTIRGMLPYKRERGIAAFKRIKVYVGVPVEFSAMERESLEVAHIDRLSSPRYVTVGAISTNLGAKY</sequence>
<protein>
    <recommendedName>
        <fullName evidence="4">Large ribosomal subunit protein uL13</fullName>
    </recommendedName>
</protein>
<keyword evidence="3 4" id="KW-0687">Ribonucleoprotein</keyword>
<comment type="caution">
    <text evidence="5">The sequence shown here is derived from an EMBL/GenBank/DDBJ whole genome shotgun (WGS) entry which is preliminary data.</text>
</comment>
<dbReference type="InterPro" id="IPR036899">
    <property type="entry name" value="Ribosomal_uL13_sf"/>
</dbReference>
<comment type="subunit">
    <text evidence="4">Part of the 50S ribosomal subunit.</text>
</comment>
<dbReference type="Pfam" id="PF00572">
    <property type="entry name" value="Ribosomal_L13"/>
    <property type="match status" value="1"/>
</dbReference>
<dbReference type="Proteomes" id="UP000737555">
    <property type="component" value="Unassembled WGS sequence"/>
</dbReference>
<dbReference type="NCBIfam" id="NF005004">
    <property type="entry name" value="PRK06394.1"/>
    <property type="match status" value="1"/>
</dbReference>
<dbReference type="GO" id="GO:0003729">
    <property type="term" value="F:mRNA binding"/>
    <property type="evidence" value="ECO:0007669"/>
    <property type="project" value="TreeGrafter"/>
</dbReference>
<dbReference type="InterPro" id="IPR005822">
    <property type="entry name" value="Ribosomal_uL13"/>
</dbReference>
<dbReference type="Gene3D" id="3.90.1180.10">
    <property type="entry name" value="Ribosomal protein L13"/>
    <property type="match status" value="1"/>
</dbReference>
<gene>
    <name evidence="4" type="primary">rpl13</name>
    <name evidence="5" type="ORF">HQQ74_03420</name>
</gene>
<dbReference type="PANTHER" id="PTHR11545:SF3">
    <property type="entry name" value="LARGE RIBOSOMAL SUBUNIT PROTEIN UL13"/>
    <property type="match status" value="1"/>
</dbReference>
<comment type="similarity">
    <text evidence="1 4">Belongs to the universal ribosomal protein uL13 family.</text>
</comment>
<reference evidence="5" key="1">
    <citation type="submission" date="2020-05" db="EMBL/GenBank/DDBJ databases">
        <title>The first insight into the ecology of ammonia-tolerant syntrophic propionate oxidizing bacteria.</title>
        <authorList>
            <person name="Singh A."/>
            <person name="Schnurer A."/>
            <person name="Westerholm M."/>
        </authorList>
    </citation>
    <scope>NUCLEOTIDE SEQUENCE</scope>
    <source>
        <strain evidence="5">MAG54</strain>
    </source>
</reference>
<evidence type="ECO:0000256" key="4">
    <source>
        <dbReference type="HAMAP-Rule" id="MF_01366"/>
    </source>
</evidence>
<keyword evidence="2 4" id="KW-0689">Ribosomal protein</keyword>
<dbReference type="CDD" id="cd00392">
    <property type="entry name" value="Ribosomal_L13"/>
    <property type="match status" value="1"/>
</dbReference>
<dbReference type="GO" id="GO:0006412">
    <property type="term" value="P:translation"/>
    <property type="evidence" value="ECO:0007669"/>
    <property type="project" value="UniProtKB-UniRule"/>
</dbReference>
<dbReference type="EMBL" id="JABMJE010000030">
    <property type="protein sequence ID" value="NQS77761.1"/>
    <property type="molecule type" value="Genomic_DNA"/>
</dbReference>